<dbReference type="AlphaFoldDB" id="A0A8J4ECC7"/>
<evidence type="ECO:0000313" key="4">
    <source>
        <dbReference type="Proteomes" id="UP000635606"/>
    </source>
</evidence>
<gene>
    <name evidence="3" type="ORF">Voc01_043050</name>
</gene>
<feature type="transmembrane region" description="Helical" evidence="1">
    <location>
        <begin position="20"/>
        <end position="42"/>
    </location>
</feature>
<proteinExistence type="predicted"/>
<name>A0A8J4ECC7_9ACTN</name>
<evidence type="ECO:0000259" key="2">
    <source>
        <dbReference type="Pfam" id="PF13559"/>
    </source>
</evidence>
<comment type="caution">
    <text evidence="3">The sequence shown here is derived from an EMBL/GenBank/DDBJ whole genome shotgun (WGS) entry which is preliminary data.</text>
</comment>
<reference evidence="3" key="1">
    <citation type="submission" date="2021-01" db="EMBL/GenBank/DDBJ databases">
        <title>Whole genome shotgun sequence of Virgisporangium ochraceum NBRC 16418.</title>
        <authorList>
            <person name="Komaki H."/>
            <person name="Tamura T."/>
        </authorList>
    </citation>
    <scope>NUCLEOTIDE SEQUENCE</scope>
    <source>
        <strain evidence="3">NBRC 16418</strain>
    </source>
</reference>
<evidence type="ECO:0000313" key="3">
    <source>
        <dbReference type="EMBL" id="GIJ69388.1"/>
    </source>
</evidence>
<keyword evidence="1" id="KW-0472">Membrane</keyword>
<keyword evidence="4" id="KW-1185">Reference proteome</keyword>
<accession>A0A8J4ECC7</accession>
<dbReference type="RefSeq" id="WP_239160371.1">
    <property type="nucleotide sequence ID" value="NZ_BOPH01000061.1"/>
</dbReference>
<evidence type="ECO:0000256" key="1">
    <source>
        <dbReference type="SAM" id="Phobius"/>
    </source>
</evidence>
<protein>
    <recommendedName>
        <fullName evidence="2">Protein-glutamine gamma-glutamyltransferase-like C-terminal domain-containing protein</fullName>
    </recommendedName>
</protein>
<dbReference type="Proteomes" id="UP000635606">
    <property type="component" value="Unassembled WGS sequence"/>
</dbReference>
<dbReference type="Pfam" id="PF13559">
    <property type="entry name" value="DUF4129"/>
    <property type="match status" value="1"/>
</dbReference>
<dbReference type="EMBL" id="BOPH01000061">
    <property type="protein sequence ID" value="GIJ69388.1"/>
    <property type="molecule type" value="Genomic_DNA"/>
</dbReference>
<keyword evidence="1" id="KW-1133">Transmembrane helix</keyword>
<sequence>MRWWNEVVAVVGTVLPLPTVVLAMLTLATIVALLWYFFPAWIPRRWPRLRMPRLSLPKWRLPKWRRPSWRRRRAKKADEPGSVEPVEGDEVPELPATTFADLADRLAAEGRFAEAVRERLRGMVRELIERGVLEHRPGWTVTELAAVAASRRPQVADPLDAAGQLFSDIWYGGRPAGADQYQHMRGYAAAQSAALAPAGVGR</sequence>
<organism evidence="3 4">
    <name type="scientific">Virgisporangium ochraceum</name>
    <dbReference type="NCBI Taxonomy" id="65505"/>
    <lineage>
        <taxon>Bacteria</taxon>
        <taxon>Bacillati</taxon>
        <taxon>Actinomycetota</taxon>
        <taxon>Actinomycetes</taxon>
        <taxon>Micromonosporales</taxon>
        <taxon>Micromonosporaceae</taxon>
        <taxon>Virgisporangium</taxon>
    </lineage>
</organism>
<keyword evidence="1" id="KW-0812">Transmembrane</keyword>
<dbReference type="InterPro" id="IPR025403">
    <property type="entry name" value="TgpA-like_C"/>
</dbReference>
<feature type="domain" description="Protein-glutamine gamma-glutamyltransferase-like C-terminal" evidence="2">
    <location>
        <begin position="120"/>
        <end position="185"/>
    </location>
</feature>